<evidence type="ECO:0000313" key="2">
    <source>
        <dbReference type="Proteomes" id="UP000614287"/>
    </source>
</evidence>
<gene>
    <name evidence="1" type="ORF">GCM10009007_19010</name>
</gene>
<accession>A0A8J3CNZ7</accession>
<keyword evidence="2" id="KW-1185">Reference proteome</keyword>
<protein>
    <submittedName>
        <fullName evidence="1">Uncharacterized protein</fullName>
    </submittedName>
</protein>
<dbReference type="CDD" id="cd00093">
    <property type="entry name" value="HTH_XRE"/>
    <property type="match status" value="1"/>
</dbReference>
<organism evidence="1 2">
    <name type="scientific">Formosimonas limnophila</name>
    <dbReference type="NCBI Taxonomy" id="1384487"/>
    <lineage>
        <taxon>Bacteria</taxon>
        <taxon>Pseudomonadati</taxon>
        <taxon>Pseudomonadota</taxon>
        <taxon>Betaproteobacteria</taxon>
        <taxon>Burkholderiales</taxon>
        <taxon>Burkholderiaceae</taxon>
        <taxon>Formosimonas</taxon>
    </lineage>
</organism>
<dbReference type="InterPro" id="IPR001387">
    <property type="entry name" value="Cro/C1-type_HTH"/>
</dbReference>
<sequence length="236" mass="26600">MTDNKKVGINQEGKVDDLELDIKFECPPVRTKRHVFSLNVSRRRMKIARDIACLTRSEASTALGYANTAIISKIESVQTINRKLLSLDLIVNASCVYGVSADYLLGISDYPERDPETVEQLAVYTAIRHNLNDASKALMLHVIGKTQEQLHSARTRELINQGIAVFNLFDRLYELNNESFDQHMRGGAKLLQKVNEARRLFETADQAIKKAKHIAQARRKSFTAVLDESEELGANE</sequence>
<comment type="caution">
    <text evidence="1">The sequence shown here is derived from an EMBL/GenBank/DDBJ whole genome shotgun (WGS) entry which is preliminary data.</text>
</comment>
<dbReference type="RefSeq" id="WP_189493731.1">
    <property type="nucleotide sequence ID" value="NZ_BMZG01000011.1"/>
</dbReference>
<dbReference type="AlphaFoldDB" id="A0A8J3CNZ7"/>
<proteinExistence type="predicted"/>
<name>A0A8J3CNZ7_9BURK</name>
<dbReference type="Proteomes" id="UP000614287">
    <property type="component" value="Unassembled WGS sequence"/>
</dbReference>
<evidence type="ECO:0000313" key="1">
    <source>
        <dbReference type="EMBL" id="GHA78218.1"/>
    </source>
</evidence>
<reference evidence="1" key="2">
    <citation type="submission" date="2020-09" db="EMBL/GenBank/DDBJ databases">
        <authorList>
            <person name="Sun Q."/>
            <person name="Kim S."/>
        </authorList>
    </citation>
    <scope>NUCLEOTIDE SEQUENCE</scope>
    <source>
        <strain evidence="1">KCTC 32501</strain>
    </source>
</reference>
<dbReference type="EMBL" id="BMZG01000011">
    <property type="protein sequence ID" value="GHA78218.1"/>
    <property type="molecule type" value="Genomic_DNA"/>
</dbReference>
<reference evidence="1" key="1">
    <citation type="journal article" date="2014" name="Int. J. Syst. Evol. Microbiol.">
        <title>Complete genome sequence of Corynebacterium casei LMG S-19264T (=DSM 44701T), isolated from a smear-ripened cheese.</title>
        <authorList>
            <consortium name="US DOE Joint Genome Institute (JGI-PGF)"/>
            <person name="Walter F."/>
            <person name="Albersmeier A."/>
            <person name="Kalinowski J."/>
            <person name="Ruckert C."/>
        </authorList>
    </citation>
    <scope>NUCLEOTIDE SEQUENCE</scope>
    <source>
        <strain evidence="1">KCTC 32501</strain>
    </source>
</reference>